<reference evidence="4 5" key="1">
    <citation type="submission" date="2017-06" db="EMBL/GenBank/DDBJ databases">
        <title>A platform for efficient transgenesis in Macrostomum lignano, a flatworm model organism for stem cell research.</title>
        <authorList>
            <person name="Berezikov E."/>
        </authorList>
    </citation>
    <scope>NUCLEOTIDE SEQUENCE [LARGE SCALE GENOMIC DNA]</scope>
    <source>
        <strain evidence="4">DV1</strain>
        <tissue evidence="4">Whole organism</tissue>
    </source>
</reference>
<dbReference type="Gene3D" id="3.40.50.1460">
    <property type="match status" value="1"/>
</dbReference>
<keyword evidence="5" id="KW-1185">Reference proteome</keyword>
<feature type="domain" description="Caspase family p20" evidence="3">
    <location>
        <begin position="30"/>
        <end position="151"/>
    </location>
</feature>
<dbReference type="InterPro" id="IPR011600">
    <property type="entry name" value="Pept_C14_caspase"/>
</dbReference>
<name>A0A267HAN0_9PLAT</name>
<evidence type="ECO:0000256" key="2">
    <source>
        <dbReference type="SAM" id="MobiDB-lite"/>
    </source>
</evidence>
<organism evidence="4 5">
    <name type="scientific">Macrostomum lignano</name>
    <dbReference type="NCBI Taxonomy" id="282301"/>
    <lineage>
        <taxon>Eukaryota</taxon>
        <taxon>Metazoa</taxon>
        <taxon>Spiralia</taxon>
        <taxon>Lophotrochozoa</taxon>
        <taxon>Platyhelminthes</taxon>
        <taxon>Rhabditophora</taxon>
        <taxon>Macrostomorpha</taxon>
        <taxon>Macrostomida</taxon>
        <taxon>Macrostomidae</taxon>
        <taxon>Macrostomum</taxon>
    </lineage>
</organism>
<gene>
    <name evidence="4" type="ORF">BOX15_Mlig003293g3</name>
</gene>
<dbReference type="InterPro" id="IPR029030">
    <property type="entry name" value="Caspase-like_dom_sf"/>
</dbReference>
<feature type="non-terminal residue" evidence="4">
    <location>
        <position position="1"/>
    </location>
</feature>
<evidence type="ECO:0000313" key="4">
    <source>
        <dbReference type="EMBL" id="PAA94592.1"/>
    </source>
</evidence>
<evidence type="ECO:0000313" key="5">
    <source>
        <dbReference type="Proteomes" id="UP000215902"/>
    </source>
</evidence>
<proteinExistence type="inferred from homology"/>
<dbReference type="InterPro" id="IPR015917">
    <property type="entry name" value="Pept_C14A"/>
</dbReference>
<sequence>GGGGGGGGGDDGGGPDDPDSSPYYPMQSARRGRAILIQVTNFPPETNLPPRSLMDDSFYICFSRLGFDVLSLNNPSHETFGHLLTIDRQPEEYAEEDALVLCILSHGEQGYVYSADGSRVSLKNVYKQFRMCPQLKNKPKVFIVQANRGNVQARTVARSVGDLNVGQHEDCLYIHSVVKGSMCSGRFILTLCNILINQFDLMNDDLMSVLPFASHTTAATNENRTIACYRSTNRKRLRFPPLR</sequence>
<evidence type="ECO:0000256" key="1">
    <source>
        <dbReference type="ARBA" id="ARBA00010134"/>
    </source>
</evidence>
<evidence type="ECO:0000259" key="3">
    <source>
        <dbReference type="PROSITE" id="PS50208"/>
    </source>
</evidence>
<protein>
    <recommendedName>
        <fullName evidence="3">Caspase family p20 domain-containing protein</fullName>
    </recommendedName>
</protein>
<dbReference type="PANTHER" id="PTHR10454">
    <property type="entry name" value="CASPASE"/>
    <property type="match status" value="1"/>
</dbReference>
<dbReference type="GO" id="GO:0006508">
    <property type="term" value="P:proteolysis"/>
    <property type="evidence" value="ECO:0007669"/>
    <property type="project" value="InterPro"/>
</dbReference>
<comment type="similarity">
    <text evidence="1">Belongs to the peptidase C14A family.</text>
</comment>
<dbReference type="InterPro" id="IPR001309">
    <property type="entry name" value="Pept_C14_p20"/>
</dbReference>
<dbReference type="Pfam" id="PF00656">
    <property type="entry name" value="Peptidase_C14"/>
    <property type="match status" value="1"/>
</dbReference>
<dbReference type="OrthoDB" id="1034557at2759"/>
<dbReference type="STRING" id="282301.A0A267HAN0"/>
<dbReference type="PROSITE" id="PS50208">
    <property type="entry name" value="CASPASE_P20"/>
    <property type="match status" value="1"/>
</dbReference>
<dbReference type="SUPFAM" id="SSF52129">
    <property type="entry name" value="Caspase-like"/>
    <property type="match status" value="1"/>
</dbReference>
<dbReference type="EMBL" id="NIVC01000006">
    <property type="protein sequence ID" value="PAA94592.1"/>
    <property type="molecule type" value="Genomic_DNA"/>
</dbReference>
<dbReference type="Proteomes" id="UP000215902">
    <property type="component" value="Unassembled WGS sequence"/>
</dbReference>
<dbReference type="GO" id="GO:0004197">
    <property type="term" value="F:cysteine-type endopeptidase activity"/>
    <property type="evidence" value="ECO:0007669"/>
    <property type="project" value="InterPro"/>
</dbReference>
<accession>A0A267HAN0</accession>
<dbReference type="AlphaFoldDB" id="A0A267HAN0"/>
<dbReference type="InterPro" id="IPR002398">
    <property type="entry name" value="Pept_C14"/>
</dbReference>
<dbReference type="PRINTS" id="PR00376">
    <property type="entry name" value="IL1BCENZYME"/>
</dbReference>
<feature type="compositionally biased region" description="Gly residues" evidence="2">
    <location>
        <begin position="1"/>
        <end position="12"/>
    </location>
</feature>
<dbReference type="SMART" id="SM00115">
    <property type="entry name" value="CASc"/>
    <property type="match status" value="1"/>
</dbReference>
<feature type="region of interest" description="Disordered" evidence="2">
    <location>
        <begin position="1"/>
        <end position="26"/>
    </location>
</feature>
<comment type="caution">
    <text evidence="4">The sequence shown here is derived from an EMBL/GenBank/DDBJ whole genome shotgun (WGS) entry which is preliminary data.</text>
</comment>